<protein>
    <submittedName>
        <fullName evidence="2">Uncharacterized protein</fullName>
    </submittedName>
</protein>
<evidence type="ECO:0000256" key="1">
    <source>
        <dbReference type="SAM" id="Phobius"/>
    </source>
</evidence>
<keyword evidence="1" id="KW-0472">Membrane</keyword>
<evidence type="ECO:0000313" key="2">
    <source>
        <dbReference type="EMBL" id="MDT2598485.1"/>
    </source>
</evidence>
<evidence type="ECO:0000313" key="3">
    <source>
        <dbReference type="Proteomes" id="UP001252875"/>
    </source>
</evidence>
<keyword evidence="1" id="KW-1133">Transmembrane helix</keyword>
<dbReference type="Proteomes" id="UP001252875">
    <property type="component" value="Unassembled WGS sequence"/>
</dbReference>
<name>A0ABU3EUE4_9ENTE</name>
<reference evidence="2 3" key="1">
    <citation type="submission" date="2023-03" db="EMBL/GenBank/DDBJ databases">
        <authorList>
            <person name="Shen W."/>
            <person name="Cai J."/>
        </authorList>
    </citation>
    <scope>NUCLEOTIDE SEQUENCE [LARGE SCALE GENOMIC DNA]</scope>
    <source>
        <strain evidence="2 3">D6-4</strain>
    </source>
</reference>
<gene>
    <name evidence="2" type="ORF">P7D85_01790</name>
</gene>
<keyword evidence="1" id="KW-0812">Transmembrane</keyword>
<dbReference type="EMBL" id="JARPYI010000001">
    <property type="protein sequence ID" value="MDT2598485.1"/>
    <property type="molecule type" value="Genomic_DNA"/>
</dbReference>
<keyword evidence="3" id="KW-1185">Reference proteome</keyword>
<proteinExistence type="predicted"/>
<accession>A0ABU3EUE4</accession>
<sequence length="137" mass="15311">MLLEKSFVLTPQQVKRITAKKAIDYSEAKAWSTIDGTERIIRGVDLSELQPIEGVYDVTFSTAGGISKTVNATVGEALLENRDFNSYDDSFEASYWRVLLAISIFLAVILATPLLIVLFSSRNIVQIVQELTDFFSR</sequence>
<dbReference type="RefSeq" id="WP_311821219.1">
    <property type="nucleotide sequence ID" value="NZ_JARPYF010000001.1"/>
</dbReference>
<comment type="caution">
    <text evidence="2">The sequence shown here is derived from an EMBL/GenBank/DDBJ whole genome shotgun (WGS) entry which is preliminary data.</text>
</comment>
<feature type="transmembrane region" description="Helical" evidence="1">
    <location>
        <begin position="95"/>
        <end position="119"/>
    </location>
</feature>
<organism evidence="2 3">
    <name type="scientific">Enterococcus hulanensis</name>
    <dbReference type="NCBI Taxonomy" id="2559929"/>
    <lineage>
        <taxon>Bacteria</taxon>
        <taxon>Bacillati</taxon>
        <taxon>Bacillota</taxon>
        <taxon>Bacilli</taxon>
        <taxon>Lactobacillales</taxon>
        <taxon>Enterococcaceae</taxon>
        <taxon>Enterococcus</taxon>
    </lineage>
</organism>